<sequence>TEPIESDLGDAPDSTNNSGKHMTAYPKGGPSGVRAHYPTVYDDGSGTGPYGPIHLNPLAVAHLGKTITHETEADSGSDQDGINNIIPQSNSPDNDKGDNGVIFPVNMPQCRWTTLDYIVNIINPGTKLWVNVWCDWNRDGDWDDDGNTDDSALICTKGLVSEWTVQNQYLFNLPAGLNQLTTPAFLSWHPDNDTKEIWMRVTLSEKPWTGGSDPGSRGNGGS</sequence>
<feature type="region of interest" description="Disordered" evidence="1">
    <location>
        <begin position="70"/>
        <end position="98"/>
    </location>
</feature>
<dbReference type="EMBL" id="BARS01054008">
    <property type="protein sequence ID" value="GAG44698.1"/>
    <property type="molecule type" value="Genomic_DNA"/>
</dbReference>
<reference evidence="2" key="1">
    <citation type="journal article" date="2014" name="Front. Microbiol.">
        <title>High frequency of phylogenetically diverse reductive dehalogenase-homologous genes in deep subseafloor sedimentary metagenomes.</title>
        <authorList>
            <person name="Kawai M."/>
            <person name="Futagami T."/>
            <person name="Toyoda A."/>
            <person name="Takaki Y."/>
            <person name="Nishi S."/>
            <person name="Hori S."/>
            <person name="Arai W."/>
            <person name="Tsubouchi T."/>
            <person name="Morono Y."/>
            <person name="Uchiyama I."/>
            <person name="Ito T."/>
            <person name="Fujiyama A."/>
            <person name="Inagaki F."/>
            <person name="Takami H."/>
        </authorList>
    </citation>
    <scope>NUCLEOTIDE SEQUENCE</scope>
    <source>
        <strain evidence="2">Expedition CK06-06</strain>
    </source>
</reference>
<name>X0Y7K5_9ZZZZ</name>
<dbReference type="AlphaFoldDB" id="X0Y7K5"/>
<accession>X0Y7K5</accession>
<gene>
    <name evidence="2" type="ORF">S01H1_80035</name>
</gene>
<feature type="compositionally biased region" description="Polar residues" evidence="1">
    <location>
        <begin position="74"/>
        <end position="92"/>
    </location>
</feature>
<protein>
    <submittedName>
        <fullName evidence="2">Uncharacterized protein</fullName>
    </submittedName>
</protein>
<feature type="non-terminal residue" evidence="2">
    <location>
        <position position="1"/>
    </location>
</feature>
<feature type="non-terminal residue" evidence="2">
    <location>
        <position position="222"/>
    </location>
</feature>
<comment type="caution">
    <text evidence="2">The sequence shown here is derived from an EMBL/GenBank/DDBJ whole genome shotgun (WGS) entry which is preliminary data.</text>
</comment>
<feature type="compositionally biased region" description="Acidic residues" evidence="1">
    <location>
        <begin position="1"/>
        <end position="10"/>
    </location>
</feature>
<organism evidence="2">
    <name type="scientific">marine sediment metagenome</name>
    <dbReference type="NCBI Taxonomy" id="412755"/>
    <lineage>
        <taxon>unclassified sequences</taxon>
        <taxon>metagenomes</taxon>
        <taxon>ecological metagenomes</taxon>
    </lineage>
</organism>
<feature type="region of interest" description="Disordered" evidence="1">
    <location>
        <begin position="1"/>
        <end position="31"/>
    </location>
</feature>
<evidence type="ECO:0000313" key="2">
    <source>
        <dbReference type="EMBL" id="GAG44698.1"/>
    </source>
</evidence>
<evidence type="ECO:0000256" key="1">
    <source>
        <dbReference type="SAM" id="MobiDB-lite"/>
    </source>
</evidence>
<proteinExistence type="predicted"/>